<dbReference type="RefSeq" id="WP_071082910.1">
    <property type="nucleotide sequence ID" value="NZ_MBLM01000042.1"/>
</dbReference>
<dbReference type="EMBL" id="MBLM01000042">
    <property type="protein sequence ID" value="OHV42765.1"/>
    <property type="molecule type" value="Genomic_DNA"/>
</dbReference>
<evidence type="ECO:0008006" key="3">
    <source>
        <dbReference type="Google" id="ProtNLM"/>
    </source>
</evidence>
<comment type="caution">
    <text evidence="1">The sequence shown here is derived from an EMBL/GenBank/DDBJ whole genome shotgun (WGS) entry which is preliminary data.</text>
</comment>
<accession>A0A1S1RB87</accession>
<evidence type="ECO:0000313" key="1">
    <source>
        <dbReference type="EMBL" id="OHV42765.1"/>
    </source>
</evidence>
<dbReference type="AlphaFoldDB" id="A0A1S1RB87"/>
<organism evidence="1 2">
    <name type="scientific">Parafrankia colletiae</name>
    <dbReference type="NCBI Taxonomy" id="573497"/>
    <lineage>
        <taxon>Bacteria</taxon>
        <taxon>Bacillati</taxon>
        <taxon>Actinomycetota</taxon>
        <taxon>Actinomycetes</taxon>
        <taxon>Frankiales</taxon>
        <taxon>Frankiaceae</taxon>
        <taxon>Parafrankia</taxon>
    </lineage>
</organism>
<proteinExistence type="predicted"/>
<protein>
    <recommendedName>
        <fullName evidence="3">Transcriptional regulator, TetR family</fullName>
    </recommendedName>
</protein>
<evidence type="ECO:0000313" key="2">
    <source>
        <dbReference type="Proteomes" id="UP000179627"/>
    </source>
</evidence>
<dbReference type="InterPro" id="IPR036271">
    <property type="entry name" value="Tet_transcr_reg_TetR-rel_C_sf"/>
</dbReference>
<gene>
    <name evidence="1" type="ORF">CC117_32960</name>
</gene>
<keyword evidence="2" id="KW-1185">Reference proteome</keyword>
<reference evidence="2" key="1">
    <citation type="submission" date="2016-07" db="EMBL/GenBank/DDBJ databases">
        <title>Sequence Frankia sp. strain CcI1.17.</title>
        <authorList>
            <person name="Ghodhbane-Gtari F."/>
            <person name="Swanson E."/>
            <person name="Gueddou A."/>
            <person name="Morris K."/>
            <person name="Hezbri K."/>
            <person name="Ktari A."/>
            <person name="Nouioui I."/>
            <person name="Abebe-Akele F."/>
            <person name="Simpson S."/>
            <person name="Thomas K."/>
            <person name="Gtari M."/>
            <person name="Tisa L.S."/>
            <person name="Hurst S."/>
        </authorList>
    </citation>
    <scope>NUCLEOTIDE SEQUENCE [LARGE SCALE GENOMIC DNA]</scope>
    <source>
        <strain evidence="2">Cc1.17</strain>
    </source>
</reference>
<sequence length="154" mass="16653">MSVTSVMRHFSSKELLLEAVLEHADSEAVRAIDLDPARDGLRVTIVRLAETGQKHPHLVRLLAVLSSEASAVEHPAHGWFVERYQRVVTGVAGWIAADGSPPVPSTSRPRGRLLCTLADLGDAGRQLSAAWRAKEHLRDVSALVSPPHRPSGPP</sequence>
<name>A0A1S1RB87_9ACTN</name>
<dbReference type="Gene3D" id="1.10.357.10">
    <property type="entry name" value="Tetracycline Repressor, domain 2"/>
    <property type="match status" value="1"/>
</dbReference>
<dbReference type="Proteomes" id="UP000179627">
    <property type="component" value="Unassembled WGS sequence"/>
</dbReference>
<dbReference type="SUPFAM" id="SSF48498">
    <property type="entry name" value="Tetracyclin repressor-like, C-terminal domain"/>
    <property type="match status" value="1"/>
</dbReference>